<sequence length="264" mass="29634">LLKEANEIYTAKKLDKNNPEDSAAVLNLCTEKFNLAFLAEKQRSTIETEDFYKNRRSVIDGLELEAKTTISLITITVEEKKASLDVLVSLNPADTQKYNQDKLELDVLLEQSISKINENLALNVEKLNTYETNVAAKQNGLLVKLTEFTADSLNTSCEASYKSKASFAKCINEECPKINAVLEELKKEIDIAENEGKVILDNVNKDVTATIEDVKKQIIVPNTDVENEIYLKNKTQNSKQDVDNILNVPIPILINNLTKQIEDV</sequence>
<feature type="coiled-coil region" evidence="1">
    <location>
        <begin position="168"/>
        <end position="202"/>
    </location>
</feature>
<dbReference type="AlphaFoldDB" id="A0A1B6DKX4"/>
<feature type="non-terminal residue" evidence="2">
    <location>
        <position position="1"/>
    </location>
</feature>
<reference evidence="2" key="1">
    <citation type="submission" date="2015-12" db="EMBL/GenBank/DDBJ databases">
        <title>De novo transcriptome assembly of four potential Pierce s Disease insect vectors from Arizona vineyards.</title>
        <authorList>
            <person name="Tassone E.E."/>
        </authorList>
    </citation>
    <scope>NUCLEOTIDE SEQUENCE</scope>
</reference>
<gene>
    <name evidence="2" type="ORF">g.1604</name>
</gene>
<protein>
    <submittedName>
        <fullName evidence="2">Uncharacterized protein</fullName>
    </submittedName>
</protein>
<accession>A0A1B6DKX4</accession>
<keyword evidence="1" id="KW-0175">Coiled coil</keyword>
<feature type="non-terminal residue" evidence="2">
    <location>
        <position position="264"/>
    </location>
</feature>
<dbReference type="EMBL" id="GEDC01010983">
    <property type="protein sequence ID" value="JAS26315.1"/>
    <property type="molecule type" value="Transcribed_RNA"/>
</dbReference>
<proteinExistence type="predicted"/>
<name>A0A1B6DKX4_9HEMI</name>
<evidence type="ECO:0000313" key="2">
    <source>
        <dbReference type="EMBL" id="JAS26315.1"/>
    </source>
</evidence>
<organism evidence="2">
    <name type="scientific">Clastoptera arizonana</name>
    <name type="common">Arizona spittle bug</name>
    <dbReference type="NCBI Taxonomy" id="38151"/>
    <lineage>
        <taxon>Eukaryota</taxon>
        <taxon>Metazoa</taxon>
        <taxon>Ecdysozoa</taxon>
        <taxon>Arthropoda</taxon>
        <taxon>Hexapoda</taxon>
        <taxon>Insecta</taxon>
        <taxon>Pterygota</taxon>
        <taxon>Neoptera</taxon>
        <taxon>Paraneoptera</taxon>
        <taxon>Hemiptera</taxon>
        <taxon>Auchenorrhyncha</taxon>
        <taxon>Cercopoidea</taxon>
        <taxon>Clastopteridae</taxon>
        <taxon>Clastoptera</taxon>
    </lineage>
</organism>
<evidence type="ECO:0000256" key="1">
    <source>
        <dbReference type="SAM" id="Coils"/>
    </source>
</evidence>